<dbReference type="PANTHER" id="PTHR22807:SF30">
    <property type="entry name" value="28S RRNA (CYTOSINE(4447)-C(5))-METHYLTRANSFERASE-RELATED"/>
    <property type="match status" value="1"/>
</dbReference>
<feature type="active site" description="Nucleophile" evidence="6">
    <location>
        <position position="276"/>
    </location>
</feature>
<dbReference type="InterPro" id="IPR049560">
    <property type="entry name" value="MeTrfase_RsmB-F_NOP2_cat"/>
</dbReference>
<proteinExistence type="inferred from homology"/>
<organism evidence="8 9">
    <name type="scientific">Cryptomonas paramaecium</name>
    <dbReference type="NCBI Taxonomy" id="2898"/>
    <lineage>
        <taxon>Eukaryota</taxon>
        <taxon>Cryptophyceae</taxon>
        <taxon>Cryptomonadales</taxon>
        <taxon>Cryptomonadaceae</taxon>
        <taxon>Cryptomonas</taxon>
    </lineage>
</organism>
<dbReference type="Gene3D" id="3.40.50.150">
    <property type="entry name" value="Vaccinia Virus protein VP39"/>
    <property type="match status" value="1"/>
</dbReference>
<dbReference type="GO" id="GO:0003723">
    <property type="term" value="F:RNA binding"/>
    <property type="evidence" value="ECO:0007669"/>
    <property type="project" value="UniProtKB-UniRule"/>
</dbReference>
<evidence type="ECO:0000259" key="7">
    <source>
        <dbReference type="PROSITE" id="PS51686"/>
    </source>
</evidence>
<dbReference type="PROSITE" id="PS51686">
    <property type="entry name" value="SAM_MT_RSMB_NOP"/>
    <property type="match status" value="1"/>
</dbReference>
<dbReference type="PRINTS" id="PR02008">
    <property type="entry name" value="RCMTFAMILY"/>
</dbReference>
<dbReference type="RefSeq" id="XP_003239753.1">
    <property type="nucleotide sequence ID" value="XM_003239705.1"/>
</dbReference>
<dbReference type="GO" id="GO:0009383">
    <property type="term" value="F:rRNA (cytosine-C5-)-methyltransferase activity"/>
    <property type="evidence" value="ECO:0007669"/>
    <property type="project" value="TreeGrafter"/>
</dbReference>
<dbReference type="GO" id="GO:0005730">
    <property type="term" value="C:nucleolus"/>
    <property type="evidence" value="ECO:0007669"/>
    <property type="project" value="TreeGrafter"/>
</dbReference>
<feature type="binding site" evidence="6">
    <location>
        <begin position="151"/>
        <end position="157"/>
    </location>
    <ligand>
        <name>S-adenosyl-L-methionine</name>
        <dbReference type="ChEBI" id="CHEBI:59789"/>
    </ligand>
</feature>
<dbReference type="GeneID" id="10447260"/>
<evidence type="ECO:0000256" key="3">
    <source>
        <dbReference type="ARBA" id="ARBA00022679"/>
    </source>
</evidence>
<dbReference type="PROSITE" id="PS01153">
    <property type="entry name" value="NOL1_NOP2_SUN"/>
    <property type="match status" value="1"/>
</dbReference>
<keyword evidence="4 6" id="KW-0949">S-adenosyl-L-methionine</keyword>
<evidence type="ECO:0000256" key="5">
    <source>
        <dbReference type="ARBA" id="ARBA00022884"/>
    </source>
</evidence>
<evidence type="ECO:0000256" key="2">
    <source>
        <dbReference type="ARBA" id="ARBA00022603"/>
    </source>
</evidence>
<protein>
    <submittedName>
        <fullName evidence="8">Nucleolar protein</fullName>
    </submittedName>
</protein>
<dbReference type="InterPro" id="IPR001678">
    <property type="entry name" value="MeTrfase_RsmB-F_NOP2_dom"/>
</dbReference>
<comment type="caution">
    <text evidence="6">Lacks conserved residue(s) required for the propagation of feature annotation.</text>
</comment>
<keyword evidence="8" id="KW-0542">Nucleomorph</keyword>
<evidence type="ECO:0000256" key="1">
    <source>
        <dbReference type="ARBA" id="ARBA00007494"/>
    </source>
</evidence>
<evidence type="ECO:0000313" key="8">
    <source>
        <dbReference type="EMBL" id="AEA38855.1"/>
    </source>
</evidence>
<reference evidence="8 9" key="1">
    <citation type="journal article" date="2011" name="Genome Biol. Evol.">
        <title>Complete nucleomorph genome sequence of the nonphotosynthetic alga Cryptomonas paramecium reveals a core nucleomorph gene set.</title>
        <authorList>
            <person name="Tanifuji G."/>
            <person name="Onodera N.T."/>
            <person name="Wheeler T.J."/>
            <person name="Dlutek M."/>
            <person name="Donaher N."/>
            <person name="Archibald J.M."/>
        </authorList>
    </citation>
    <scope>NUCLEOTIDE SEQUENCE [LARGE SCALE GENOMIC DNA]</scope>
    <source>
        <strain evidence="8 9">CCAP977/2A</strain>
    </source>
</reference>
<dbReference type="NCBIfam" id="TIGR00446">
    <property type="entry name" value="nop2p"/>
    <property type="match status" value="1"/>
</dbReference>
<accession>F2HHQ9</accession>
<dbReference type="SUPFAM" id="SSF53335">
    <property type="entry name" value="S-adenosyl-L-methionine-dependent methyltransferases"/>
    <property type="match status" value="1"/>
</dbReference>
<sequence length="348" mass="40076">MKIRHIVKIVNNYEKLNLFQSKNYYKMLIKKEIFLKYKYTLEIIEKFSKLFPFQEFVEFLLHSQINRPLSIRFNTLKKSPKDIFFVLVKKKIKIFFLKNLYNLVGIVKQTKMKICAIPEYLAGLYTIQSISSFFSVICMNIKKNEKILDLAAAPGSKTTLISQVMNNTGIVVANDINFLRIKSLIGNIHRLGVKNTVIINYNGILLNKYIKGFDKVLIDAPCTGTGILSHDNTIKISKIKSKIMTITRLQKKLLLSAIDMCNQKSINGGTVLYSTCSILVEENECVIEYALNKKRVEILATHLGCGMPGYVNFDKNRFNKNMNKCVRFFPHIHNTDGFFICKLKKLEN</sequence>
<dbReference type="GO" id="GO:0000470">
    <property type="term" value="P:maturation of LSU-rRNA"/>
    <property type="evidence" value="ECO:0007669"/>
    <property type="project" value="TreeGrafter"/>
</dbReference>
<dbReference type="InterPro" id="IPR029063">
    <property type="entry name" value="SAM-dependent_MTases_sf"/>
</dbReference>
<dbReference type="PANTHER" id="PTHR22807">
    <property type="entry name" value="NOP2 YEAST -RELATED NOL1/NOP2/FMU SUN DOMAIN-CONTAINING"/>
    <property type="match status" value="1"/>
</dbReference>
<evidence type="ECO:0000313" key="9">
    <source>
        <dbReference type="Proteomes" id="UP000243423"/>
    </source>
</evidence>
<dbReference type="Pfam" id="PF01189">
    <property type="entry name" value="Methyltr_RsmB-F"/>
    <property type="match status" value="1"/>
</dbReference>
<geneLocation type="nucleomorph" evidence="8"/>
<name>F2HHQ9_9CRYP</name>
<dbReference type="Proteomes" id="UP000243423">
    <property type="component" value="Nucleomorph 2"/>
</dbReference>
<dbReference type="InterPro" id="IPR023267">
    <property type="entry name" value="RCMT"/>
</dbReference>
<feature type="binding site" evidence="6">
    <location>
        <position position="175"/>
    </location>
    <ligand>
        <name>S-adenosyl-L-methionine</name>
        <dbReference type="ChEBI" id="CHEBI:59789"/>
    </ligand>
</feature>
<keyword evidence="3 6" id="KW-0808">Transferase</keyword>
<gene>
    <name evidence="8" type="primary">nop2</name>
    <name evidence="8" type="ORF">CPARA_2gp197</name>
</gene>
<comment type="similarity">
    <text evidence="1 6">Belongs to the class I-like SAM-binding methyltransferase superfamily. RsmB/NOP family.</text>
</comment>
<dbReference type="Gene3D" id="3.30.70.1170">
    <property type="entry name" value="Sun protein, domain 3"/>
    <property type="match status" value="1"/>
</dbReference>
<dbReference type="EMBL" id="CP002173">
    <property type="protein sequence ID" value="AEA38855.1"/>
    <property type="molecule type" value="Genomic_DNA"/>
</dbReference>
<dbReference type="InterPro" id="IPR018314">
    <property type="entry name" value="RsmB/NOL1/NOP2-like_CS"/>
</dbReference>
<dbReference type="AlphaFoldDB" id="F2HHQ9"/>
<keyword evidence="2 6" id="KW-0489">Methyltransferase</keyword>
<keyword evidence="5 6" id="KW-0694">RNA-binding</keyword>
<dbReference type="InterPro" id="IPR011023">
    <property type="entry name" value="Nop2p"/>
</dbReference>
<evidence type="ECO:0000256" key="4">
    <source>
        <dbReference type="ARBA" id="ARBA00022691"/>
    </source>
</evidence>
<feature type="domain" description="SAM-dependent MTase RsmB/NOP-type" evidence="7">
    <location>
        <begin position="59"/>
        <end position="346"/>
    </location>
</feature>
<feature type="binding site" evidence="6">
    <location>
        <position position="219"/>
    </location>
    <ligand>
        <name>S-adenosyl-L-methionine</name>
        <dbReference type="ChEBI" id="CHEBI:59789"/>
    </ligand>
</feature>
<evidence type="ECO:0000256" key="6">
    <source>
        <dbReference type="PROSITE-ProRule" id="PRU01023"/>
    </source>
</evidence>
<dbReference type="GO" id="GO:0070475">
    <property type="term" value="P:rRNA base methylation"/>
    <property type="evidence" value="ECO:0007669"/>
    <property type="project" value="TreeGrafter"/>
</dbReference>